<feature type="compositionally biased region" description="Polar residues" evidence="1">
    <location>
        <begin position="1"/>
        <end position="10"/>
    </location>
</feature>
<dbReference type="EMBL" id="JARVLH010000003">
    <property type="protein sequence ID" value="MEX5285358.1"/>
    <property type="molecule type" value="Genomic_DNA"/>
</dbReference>
<comment type="caution">
    <text evidence="2">The sequence shown here is derived from an EMBL/GenBank/DDBJ whole genome shotgun (WGS) entry which is preliminary data.</text>
</comment>
<evidence type="ECO:0000256" key="1">
    <source>
        <dbReference type="SAM" id="MobiDB-lite"/>
    </source>
</evidence>
<feature type="region of interest" description="Disordered" evidence="1">
    <location>
        <begin position="1"/>
        <end position="48"/>
    </location>
</feature>
<dbReference type="RefSeq" id="WP_368847084.1">
    <property type="nucleotide sequence ID" value="NZ_CP194411.1"/>
</dbReference>
<reference evidence="2 3" key="1">
    <citation type="submission" date="2023-04" db="EMBL/GenBank/DDBJ databases">
        <title>Genome Sequence of Selenomonas sputigena ATCC 33150.</title>
        <authorList>
            <person name="Miller D.P."/>
            <person name="Anvari S."/>
            <person name="Polson S.W."/>
            <person name="Macdonald M."/>
            <person name="Mcdowell J.V."/>
        </authorList>
    </citation>
    <scope>NUCLEOTIDE SEQUENCE [LARGE SCALE GENOMIC DNA]</scope>
    <source>
        <strain evidence="2 3">ATCC 33150</strain>
    </source>
</reference>
<protein>
    <submittedName>
        <fullName evidence="2">Uncharacterized protein</fullName>
    </submittedName>
</protein>
<proteinExistence type="predicted"/>
<feature type="compositionally biased region" description="Polar residues" evidence="1">
    <location>
        <begin position="32"/>
        <end position="41"/>
    </location>
</feature>
<organism evidence="2 3">
    <name type="scientific">Selenomonas sputigena</name>
    <dbReference type="NCBI Taxonomy" id="69823"/>
    <lineage>
        <taxon>Bacteria</taxon>
        <taxon>Bacillati</taxon>
        <taxon>Bacillota</taxon>
        <taxon>Negativicutes</taxon>
        <taxon>Selenomonadales</taxon>
        <taxon>Selenomonadaceae</taxon>
        <taxon>Selenomonas</taxon>
    </lineage>
</organism>
<name>A0ABV3X7A0_9FIRM</name>
<evidence type="ECO:0000313" key="2">
    <source>
        <dbReference type="EMBL" id="MEX5285358.1"/>
    </source>
</evidence>
<sequence length="48" mass="5188">MITIMSSLAQEESRSILETPHGGRDGVLPTARQVSPTSDSSVMIEVSW</sequence>
<evidence type="ECO:0000313" key="3">
    <source>
        <dbReference type="Proteomes" id="UP001559623"/>
    </source>
</evidence>
<keyword evidence="3" id="KW-1185">Reference proteome</keyword>
<dbReference type="Proteomes" id="UP001559623">
    <property type="component" value="Unassembled WGS sequence"/>
</dbReference>
<accession>A0ABV3X7A0</accession>
<gene>
    <name evidence="2" type="ORF">QCO44_06865</name>
</gene>